<reference evidence="2" key="1">
    <citation type="submission" date="2023-01" db="EMBL/GenBank/DDBJ databases">
        <authorList>
            <person name="Van Ghelder C."/>
            <person name="Rancurel C."/>
        </authorList>
    </citation>
    <scope>NUCLEOTIDE SEQUENCE</scope>
    <source>
        <strain evidence="2">CNCM I-4278</strain>
    </source>
</reference>
<dbReference type="EMBL" id="CAOQHR010000007">
    <property type="protein sequence ID" value="CAI6336920.1"/>
    <property type="molecule type" value="Genomic_DNA"/>
</dbReference>
<dbReference type="AlphaFoldDB" id="A0A9W4XQD3"/>
<feature type="compositionally biased region" description="Polar residues" evidence="1">
    <location>
        <begin position="229"/>
        <end position="246"/>
    </location>
</feature>
<feature type="region of interest" description="Disordered" evidence="1">
    <location>
        <begin position="216"/>
        <end position="254"/>
    </location>
</feature>
<name>A0A9W4XQD3_9PLEO</name>
<sequence>MISFPHPARPRPLRLFSHHAIDKMAFKCTPQLTRSRSPSNMPPKRPPNTSQDHAAALHTLIVNQQTARHTAENAQKLPKQPEKLIRKRGRPRKLRENPIASTYTPEILWDLSGATGKHEFQLTDDYDLPPARYELNEQRRAAKYKEDVESHANNQRKYLSRNAKRNTEVADFWPIHACEENRTADRKPRKRARKESFENSAVRPLFASPHMLFTSPGLPQLNRPPFPAVSTSTVAHEQTPTQSPSPSDILDPNTRQTGYLSPVFPINGCARATSSLTSDPFRYPGEKAPTTPVAPVNLPSDAELDIDPLELDLSHEGRYSALYPVDQFSPSAPIRDQQPAVSSTATSATSTNPPVYQHVFIQRTRPELVKDQRPRAYEYMKVGKGIPHG</sequence>
<dbReference type="Proteomes" id="UP001152607">
    <property type="component" value="Unassembled WGS sequence"/>
</dbReference>
<accession>A0A9W4XQD3</accession>
<comment type="caution">
    <text evidence="2">The sequence shown here is derived from an EMBL/GenBank/DDBJ whole genome shotgun (WGS) entry which is preliminary data.</text>
</comment>
<feature type="compositionally biased region" description="Low complexity" evidence="1">
    <location>
        <begin position="342"/>
        <end position="351"/>
    </location>
</feature>
<gene>
    <name evidence="2" type="ORF">PDIGIT_LOCUS10026</name>
</gene>
<evidence type="ECO:0000313" key="2">
    <source>
        <dbReference type="EMBL" id="CAI6336920.1"/>
    </source>
</evidence>
<keyword evidence="3" id="KW-1185">Reference proteome</keyword>
<evidence type="ECO:0000313" key="3">
    <source>
        <dbReference type="Proteomes" id="UP001152607"/>
    </source>
</evidence>
<feature type="region of interest" description="Disordered" evidence="1">
    <location>
        <begin position="29"/>
        <end position="51"/>
    </location>
</feature>
<organism evidence="2 3">
    <name type="scientific">Periconia digitata</name>
    <dbReference type="NCBI Taxonomy" id="1303443"/>
    <lineage>
        <taxon>Eukaryota</taxon>
        <taxon>Fungi</taxon>
        <taxon>Dikarya</taxon>
        <taxon>Ascomycota</taxon>
        <taxon>Pezizomycotina</taxon>
        <taxon>Dothideomycetes</taxon>
        <taxon>Pleosporomycetidae</taxon>
        <taxon>Pleosporales</taxon>
        <taxon>Massarineae</taxon>
        <taxon>Periconiaceae</taxon>
        <taxon>Periconia</taxon>
    </lineage>
</organism>
<evidence type="ECO:0000256" key="1">
    <source>
        <dbReference type="SAM" id="MobiDB-lite"/>
    </source>
</evidence>
<feature type="compositionally biased region" description="Polar residues" evidence="1">
    <location>
        <begin position="30"/>
        <end position="39"/>
    </location>
</feature>
<protein>
    <submittedName>
        <fullName evidence="2">Uncharacterized protein</fullName>
    </submittedName>
</protein>
<proteinExistence type="predicted"/>
<feature type="region of interest" description="Disordered" evidence="1">
    <location>
        <begin position="329"/>
        <end position="351"/>
    </location>
</feature>